<dbReference type="CDD" id="cd00757">
    <property type="entry name" value="ThiF_MoeB_HesA_family"/>
    <property type="match status" value="1"/>
</dbReference>
<keyword evidence="4" id="KW-0067">ATP-binding</keyword>
<accession>A0A212L039</accession>
<evidence type="ECO:0000256" key="5">
    <source>
        <dbReference type="ARBA" id="ARBA00052218"/>
    </source>
</evidence>
<dbReference type="EC" id="2.7.7.80" evidence="8"/>
<dbReference type="SUPFAM" id="SSF69572">
    <property type="entry name" value="Activating enzymes of the ubiquitin-like proteins"/>
    <property type="match status" value="1"/>
</dbReference>
<dbReference type="PANTHER" id="PTHR10953">
    <property type="entry name" value="UBIQUITIN-ACTIVATING ENZYME E1"/>
    <property type="match status" value="1"/>
</dbReference>
<evidence type="ECO:0000256" key="6">
    <source>
        <dbReference type="ARBA" id="ARBA00055169"/>
    </source>
</evidence>
<comment type="function">
    <text evidence="6">Catalyzes the adenylation by ATP of the carboxyl group of the C-terminal glycine of sulfur carrier protein MoaD.</text>
</comment>
<dbReference type="Gene3D" id="3.40.50.720">
    <property type="entry name" value="NAD(P)-binding Rossmann-like Domain"/>
    <property type="match status" value="1"/>
</dbReference>
<comment type="similarity">
    <text evidence="1">Belongs to the HesA/MoeB/ThiF family.</text>
</comment>
<dbReference type="NCBIfam" id="NF004281">
    <property type="entry name" value="PRK05690.1"/>
    <property type="match status" value="1"/>
</dbReference>
<keyword evidence="3" id="KW-0547">Nucleotide-binding</keyword>
<sequence>MTSPLSQDEIRRYSRHLLLRDVGGPGQQKLKAARVLCIGAGGLGSPVIEYLAAAGVGTLGLVDDDVVSLSNLQRQVVHSTASLGRPKVESAAERVAALNPNVATELFPVRLDGGNIADIVGRFDIVVDGTDNFPTRFLVADTAYALQKPLVSAAVQEFYGSVTTLRPYLPDDDGQPAPSWRCLMPREPEGDVPTCEQVGILGAVVGVLGTLAACEVLKLITGVGKPLIGRLLMVDIRDMRIDTIGYRRRPDTVTPVLPGRRAEAG</sequence>
<dbReference type="GO" id="GO:0061605">
    <property type="term" value="F:molybdopterin-synthase adenylyltransferase activity"/>
    <property type="evidence" value="ECO:0007669"/>
    <property type="project" value="UniProtKB-EC"/>
</dbReference>
<evidence type="ECO:0000256" key="7">
    <source>
        <dbReference type="ARBA" id="ARBA00063809"/>
    </source>
</evidence>
<evidence type="ECO:0000256" key="8">
    <source>
        <dbReference type="ARBA" id="ARBA00066884"/>
    </source>
</evidence>
<keyword evidence="14" id="KW-0548">Nucleotidyltransferase</keyword>
<dbReference type="EMBL" id="FMJD01000001">
    <property type="protein sequence ID" value="SCM70931.1"/>
    <property type="molecule type" value="Genomic_DNA"/>
</dbReference>
<evidence type="ECO:0000256" key="9">
    <source>
        <dbReference type="ARBA" id="ARBA00073635"/>
    </source>
</evidence>
<evidence type="ECO:0000256" key="2">
    <source>
        <dbReference type="ARBA" id="ARBA00022679"/>
    </source>
</evidence>
<gene>
    <name evidence="14" type="primary">moeB</name>
    <name evidence="14" type="ORF">KL86PLE_10328</name>
</gene>
<dbReference type="GO" id="GO:0008146">
    <property type="term" value="F:sulfotransferase activity"/>
    <property type="evidence" value="ECO:0007669"/>
    <property type="project" value="TreeGrafter"/>
</dbReference>
<evidence type="ECO:0000256" key="4">
    <source>
        <dbReference type="ARBA" id="ARBA00022840"/>
    </source>
</evidence>
<evidence type="ECO:0000256" key="1">
    <source>
        <dbReference type="ARBA" id="ARBA00009919"/>
    </source>
</evidence>
<reference evidence="14" key="1">
    <citation type="submission" date="2016-08" db="EMBL/GenBank/DDBJ databases">
        <authorList>
            <person name="Seilhamer J.J."/>
        </authorList>
    </citation>
    <scope>NUCLEOTIDE SEQUENCE</scope>
    <source>
        <strain evidence="14">86</strain>
    </source>
</reference>
<dbReference type="InterPro" id="IPR000594">
    <property type="entry name" value="ThiF_NAD_FAD-bd"/>
</dbReference>
<dbReference type="PANTHER" id="PTHR10953:SF102">
    <property type="entry name" value="ADENYLYLTRANSFERASE AND SULFURTRANSFERASE MOCS3"/>
    <property type="match status" value="1"/>
</dbReference>
<name>A0A212L039_9HYPH</name>
<evidence type="ECO:0000313" key="14">
    <source>
        <dbReference type="EMBL" id="SCM70931.1"/>
    </source>
</evidence>
<dbReference type="InterPro" id="IPR035985">
    <property type="entry name" value="Ubiquitin-activating_enz"/>
</dbReference>
<organism evidence="14">
    <name type="scientific">uncultured Pleomorphomonas sp</name>
    <dbReference type="NCBI Taxonomy" id="442121"/>
    <lineage>
        <taxon>Bacteria</taxon>
        <taxon>Pseudomonadati</taxon>
        <taxon>Pseudomonadota</taxon>
        <taxon>Alphaproteobacteria</taxon>
        <taxon>Hyphomicrobiales</taxon>
        <taxon>Pleomorphomonadaceae</taxon>
        <taxon>Pleomorphomonas</taxon>
        <taxon>environmental samples</taxon>
    </lineage>
</organism>
<evidence type="ECO:0000256" key="3">
    <source>
        <dbReference type="ARBA" id="ARBA00022741"/>
    </source>
</evidence>
<dbReference type="FunFam" id="3.40.50.720:FF:000033">
    <property type="entry name" value="Adenylyltransferase and sulfurtransferase MOCS3"/>
    <property type="match status" value="1"/>
</dbReference>
<keyword evidence="2 14" id="KW-0808">Transferase</keyword>
<dbReference type="Pfam" id="PF00899">
    <property type="entry name" value="ThiF"/>
    <property type="match status" value="1"/>
</dbReference>
<feature type="domain" description="THIF-type NAD/FAD binding fold" evidence="13">
    <location>
        <begin position="13"/>
        <end position="246"/>
    </location>
</feature>
<comment type="catalytic activity">
    <reaction evidence="5">
        <text>[molybdopterin-synthase sulfur-carrier protein]-C-terminal Gly-Gly + ATP + H(+) = [molybdopterin-synthase sulfur-carrier protein]-C-terminal Gly-Gly-AMP + diphosphate</text>
        <dbReference type="Rhea" id="RHEA:43616"/>
        <dbReference type="Rhea" id="RHEA-COMP:12159"/>
        <dbReference type="Rhea" id="RHEA-COMP:12202"/>
        <dbReference type="ChEBI" id="CHEBI:15378"/>
        <dbReference type="ChEBI" id="CHEBI:30616"/>
        <dbReference type="ChEBI" id="CHEBI:33019"/>
        <dbReference type="ChEBI" id="CHEBI:90618"/>
        <dbReference type="ChEBI" id="CHEBI:90778"/>
        <dbReference type="EC" id="2.7.7.80"/>
    </reaction>
</comment>
<evidence type="ECO:0000256" key="12">
    <source>
        <dbReference type="ARBA" id="ARBA00078531"/>
    </source>
</evidence>
<dbReference type="InterPro" id="IPR045886">
    <property type="entry name" value="ThiF/MoeB/HesA"/>
</dbReference>
<evidence type="ECO:0000259" key="13">
    <source>
        <dbReference type="Pfam" id="PF00899"/>
    </source>
</evidence>
<evidence type="ECO:0000256" key="11">
    <source>
        <dbReference type="ARBA" id="ARBA00075328"/>
    </source>
</evidence>
<comment type="subunit">
    <text evidence="7">Homodimer. Forms a stable heterotetrameric complex of 2 MoeB and 2 MoaD during adenylation of MoaD.</text>
</comment>
<dbReference type="AlphaFoldDB" id="A0A212L039"/>
<dbReference type="GO" id="GO:0005524">
    <property type="term" value="F:ATP binding"/>
    <property type="evidence" value="ECO:0007669"/>
    <property type="project" value="UniProtKB-KW"/>
</dbReference>
<protein>
    <recommendedName>
        <fullName evidence="9">Molybdopterin-synthase adenylyltransferase</fullName>
        <ecNumber evidence="8">2.7.7.80</ecNumber>
    </recommendedName>
    <alternativeName>
        <fullName evidence="12">MoaD protein adenylase</fullName>
    </alternativeName>
    <alternativeName>
        <fullName evidence="10">Molybdopterin-converting factor subunit 1 adenylase</fullName>
    </alternativeName>
    <alternativeName>
        <fullName evidence="11">Sulfur carrier protein MoaD adenylyltransferase</fullName>
    </alternativeName>
</protein>
<proteinExistence type="inferred from homology"/>
<dbReference type="GO" id="GO:0008641">
    <property type="term" value="F:ubiquitin-like modifier activating enzyme activity"/>
    <property type="evidence" value="ECO:0007669"/>
    <property type="project" value="InterPro"/>
</dbReference>
<dbReference type="GO" id="GO:0004792">
    <property type="term" value="F:thiosulfate-cyanide sulfurtransferase activity"/>
    <property type="evidence" value="ECO:0007669"/>
    <property type="project" value="TreeGrafter"/>
</dbReference>
<dbReference type="RefSeq" id="WP_288195717.1">
    <property type="nucleotide sequence ID" value="NZ_LT608334.1"/>
</dbReference>
<dbReference type="GO" id="GO:0005829">
    <property type="term" value="C:cytosol"/>
    <property type="evidence" value="ECO:0007669"/>
    <property type="project" value="TreeGrafter"/>
</dbReference>
<evidence type="ECO:0000256" key="10">
    <source>
        <dbReference type="ARBA" id="ARBA00075110"/>
    </source>
</evidence>